<dbReference type="EMBL" id="BSOJ01000006">
    <property type="protein sequence ID" value="GLR25600.1"/>
    <property type="molecule type" value="Genomic_DNA"/>
</dbReference>
<dbReference type="PANTHER" id="PTHR40278:SF1">
    <property type="entry name" value="DNA UTILIZATION PROTEIN HOFN"/>
    <property type="match status" value="1"/>
</dbReference>
<protein>
    <recommendedName>
        <fullName evidence="3">Fimbrial assembly protein</fullName>
    </recommendedName>
</protein>
<name>A0ABQ5YP81_9BURK</name>
<keyword evidence="2" id="KW-1185">Reference proteome</keyword>
<evidence type="ECO:0000313" key="2">
    <source>
        <dbReference type="Proteomes" id="UP001156664"/>
    </source>
</evidence>
<dbReference type="RefSeq" id="WP_284279986.1">
    <property type="nucleotide sequence ID" value="NZ_BSOJ01000006.1"/>
</dbReference>
<dbReference type="InterPro" id="IPR052534">
    <property type="entry name" value="Extracell_DNA_Util/SecSys_Comp"/>
</dbReference>
<organism evidence="1 2">
    <name type="scientific">Limnobacter litoralis</name>
    <dbReference type="NCBI Taxonomy" id="481366"/>
    <lineage>
        <taxon>Bacteria</taxon>
        <taxon>Pseudomonadati</taxon>
        <taxon>Pseudomonadota</taxon>
        <taxon>Betaproteobacteria</taxon>
        <taxon>Burkholderiales</taxon>
        <taxon>Burkholderiaceae</taxon>
        <taxon>Limnobacter</taxon>
    </lineage>
</organism>
<accession>A0ABQ5YP81</accession>
<sequence>MRVILFNLTPYRERREALQRQLFLGESMLVLLGALLLCWSVNSVLDEKVNAKQAYLDRIHALQQTVADRVAEVDGIKKKLTTLRRQVSVLKSIESDSRFSSELLSVIDQSIPQGMALKRIVVSRDKVFLIGRTDNVNTLARWVAYLKRFPKVYSDASLISVTLAQDTKTNDKGIAPADALHDFELQLKVAAPSLDLGQPAEDGSDRT</sequence>
<comment type="caution">
    <text evidence="1">The sequence shown here is derived from an EMBL/GenBank/DDBJ whole genome shotgun (WGS) entry which is preliminary data.</text>
</comment>
<evidence type="ECO:0000313" key="1">
    <source>
        <dbReference type="EMBL" id="GLR25600.1"/>
    </source>
</evidence>
<proteinExistence type="predicted"/>
<reference evidence="2" key="1">
    <citation type="journal article" date="2019" name="Int. J. Syst. Evol. Microbiol.">
        <title>The Global Catalogue of Microorganisms (GCM) 10K type strain sequencing project: providing services to taxonomists for standard genome sequencing and annotation.</title>
        <authorList>
            <consortium name="The Broad Institute Genomics Platform"/>
            <consortium name="The Broad Institute Genome Sequencing Center for Infectious Disease"/>
            <person name="Wu L."/>
            <person name="Ma J."/>
        </authorList>
    </citation>
    <scope>NUCLEOTIDE SEQUENCE [LARGE SCALE GENOMIC DNA]</scope>
    <source>
        <strain evidence="2">NBRC 105857</strain>
    </source>
</reference>
<dbReference type="PANTHER" id="PTHR40278">
    <property type="entry name" value="DNA UTILIZATION PROTEIN HOFN"/>
    <property type="match status" value="1"/>
</dbReference>
<evidence type="ECO:0008006" key="3">
    <source>
        <dbReference type="Google" id="ProtNLM"/>
    </source>
</evidence>
<gene>
    <name evidence="1" type="ORF">GCM10007875_06880</name>
</gene>
<dbReference type="Proteomes" id="UP001156664">
    <property type="component" value="Unassembled WGS sequence"/>
</dbReference>